<name>A0A926US89_9CYAN</name>
<evidence type="ECO:0000313" key="2">
    <source>
        <dbReference type="EMBL" id="MBD2150285.1"/>
    </source>
</evidence>
<organism evidence="2 3">
    <name type="scientific">Pseudanabaena cinerea FACHB-1277</name>
    <dbReference type="NCBI Taxonomy" id="2949581"/>
    <lineage>
        <taxon>Bacteria</taxon>
        <taxon>Bacillati</taxon>
        <taxon>Cyanobacteriota</taxon>
        <taxon>Cyanophyceae</taxon>
        <taxon>Pseudanabaenales</taxon>
        <taxon>Pseudanabaenaceae</taxon>
        <taxon>Pseudanabaena</taxon>
        <taxon>Pseudanabaena cinerea</taxon>
    </lineage>
</organism>
<dbReference type="SUPFAM" id="SSF53335">
    <property type="entry name" value="S-adenosyl-L-methionine-dependent methyltransferases"/>
    <property type="match status" value="1"/>
</dbReference>
<gene>
    <name evidence="2" type="ORF">H6F44_09165</name>
</gene>
<dbReference type="NCBIfam" id="TIGR01444">
    <property type="entry name" value="fkbM_fam"/>
    <property type="match status" value="1"/>
</dbReference>
<evidence type="ECO:0000313" key="3">
    <source>
        <dbReference type="Proteomes" id="UP000631421"/>
    </source>
</evidence>
<keyword evidence="2" id="KW-0808">Transferase</keyword>
<dbReference type="GO" id="GO:0032259">
    <property type="term" value="P:methylation"/>
    <property type="evidence" value="ECO:0007669"/>
    <property type="project" value="UniProtKB-KW"/>
</dbReference>
<dbReference type="GO" id="GO:0008168">
    <property type="term" value="F:methyltransferase activity"/>
    <property type="evidence" value="ECO:0007669"/>
    <property type="project" value="UniProtKB-KW"/>
</dbReference>
<accession>A0A926US89</accession>
<protein>
    <submittedName>
        <fullName evidence="2">FkbM family methyltransferase</fullName>
    </submittedName>
</protein>
<dbReference type="InterPro" id="IPR006342">
    <property type="entry name" value="FkbM_mtfrase"/>
</dbReference>
<dbReference type="Gene3D" id="3.40.50.150">
    <property type="entry name" value="Vaccinia Virus protein VP39"/>
    <property type="match status" value="1"/>
</dbReference>
<evidence type="ECO:0000259" key="1">
    <source>
        <dbReference type="Pfam" id="PF05050"/>
    </source>
</evidence>
<reference evidence="2" key="1">
    <citation type="journal article" date="2015" name="ISME J.">
        <title>Draft Genome Sequence of Streptomyces incarnatus NRRL8089, which Produces the Nucleoside Antibiotic Sinefungin.</title>
        <authorList>
            <person name="Oshima K."/>
            <person name="Hattori M."/>
            <person name="Shimizu H."/>
            <person name="Fukuda K."/>
            <person name="Nemoto M."/>
            <person name="Inagaki K."/>
            <person name="Tamura T."/>
        </authorList>
    </citation>
    <scope>NUCLEOTIDE SEQUENCE</scope>
    <source>
        <strain evidence="2">FACHB-1277</strain>
    </source>
</reference>
<keyword evidence="2" id="KW-0489">Methyltransferase</keyword>
<comment type="caution">
    <text evidence="2">The sequence shown here is derived from an EMBL/GenBank/DDBJ whole genome shotgun (WGS) entry which is preliminary data.</text>
</comment>
<proteinExistence type="predicted"/>
<sequence length="243" mass="28345">MKNLSIKISTLLKSLPLIHNLLRRIYCIFFPGIRFRTEEKLAHLNQVFVLKIGANDGVLNDPFSDFLMFDTRFRGILVEPIPHYAQMLRDNYSDTNRFKVEESAIFEESTSISMFLVDEEESSRTGQKIEPWLRGVASIDKSHVIKHLSSNLHKYVKEIPVSTLTVPDLLSKYCINHIDLLHIDAEGFDYMILRQFDFEEIHPRVVLFECKHLSPADRIKSKELMESHGYSVYLYETDFLCLN</sequence>
<dbReference type="EMBL" id="JACJPY010000022">
    <property type="protein sequence ID" value="MBD2150285.1"/>
    <property type="molecule type" value="Genomic_DNA"/>
</dbReference>
<dbReference type="RefSeq" id="WP_190350646.1">
    <property type="nucleotide sequence ID" value="NZ_JACJPY010000022.1"/>
</dbReference>
<keyword evidence="3" id="KW-1185">Reference proteome</keyword>
<reference evidence="2" key="2">
    <citation type="submission" date="2020-08" db="EMBL/GenBank/DDBJ databases">
        <authorList>
            <person name="Chen M."/>
            <person name="Teng W."/>
            <person name="Zhao L."/>
            <person name="Hu C."/>
            <person name="Zhou Y."/>
            <person name="Han B."/>
            <person name="Song L."/>
            <person name="Shu W."/>
        </authorList>
    </citation>
    <scope>NUCLEOTIDE SEQUENCE</scope>
    <source>
        <strain evidence="2">FACHB-1277</strain>
    </source>
</reference>
<dbReference type="InterPro" id="IPR029063">
    <property type="entry name" value="SAM-dependent_MTases_sf"/>
</dbReference>
<dbReference type="Proteomes" id="UP000631421">
    <property type="component" value="Unassembled WGS sequence"/>
</dbReference>
<feature type="domain" description="Methyltransferase FkbM" evidence="1">
    <location>
        <begin position="52"/>
        <end position="230"/>
    </location>
</feature>
<dbReference type="AlphaFoldDB" id="A0A926US89"/>
<dbReference type="Pfam" id="PF05050">
    <property type="entry name" value="Methyltransf_21"/>
    <property type="match status" value="1"/>
</dbReference>